<name>A0A1I2IQZ6_9BACL</name>
<dbReference type="NCBIfam" id="TIGR03425">
    <property type="entry name" value="urea_degr_2"/>
    <property type="match status" value="1"/>
</dbReference>
<dbReference type="Proteomes" id="UP000183410">
    <property type="component" value="Unassembled WGS sequence"/>
</dbReference>
<protein>
    <recommendedName>
        <fullName evidence="1">DUF1989 domain-containing protein</fullName>
    </recommendedName>
</protein>
<dbReference type="EMBL" id="FONN01000038">
    <property type="protein sequence ID" value="SFF42941.1"/>
    <property type="molecule type" value="Genomic_DNA"/>
</dbReference>
<feature type="domain" description="DUF1989" evidence="1">
    <location>
        <begin position="8"/>
        <end position="179"/>
    </location>
</feature>
<dbReference type="PANTHER" id="PTHR31527">
    <property type="entry name" value="RE64534P"/>
    <property type="match status" value="1"/>
</dbReference>
<dbReference type="RefSeq" id="WP_046234414.1">
    <property type="nucleotide sequence ID" value="NZ_FONN01000038.1"/>
</dbReference>
<sequence>MGEEWSKTIEAGGKWSGVIGRGKLVCLTALDSGANVSAMLFSARDLNERYNMPDTLKAQHISHLTKGNVLMSDNGRAMVSIVEDELGWHDPLGGYTSRELTDERYGATNYQELRNGWLRSGQENLTVELVRNGMSVRDLMPVVNWFSKISCDEQGDMHYAENHCPAGASVTLRTEMDVLLVLSNTPNPLDARGAYPSVPVLIEVFAADAVDRERDYCVNYRAENRRAFENTWEYDVLRGGEW</sequence>
<keyword evidence="3" id="KW-1185">Reference proteome</keyword>
<evidence type="ECO:0000259" key="1">
    <source>
        <dbReference type="Pfam" id="PF09347"/>
    </source>
</evidence>
<dbReference type="OrthoDB" id="9772660at2"/>
<dbReference type="Pfam" id="PF09347">
    <property type="entry name" value="DUF1989"/>
    <property type="match status" value="1"/>
</dbReference>
<gene>
    <name evidence="2" type="ORF">SAMN04487969_1383</name>
</gene>
<proteinExistence type="predicted"/>
<organism evidence="2 3">
    <name type="scientific">Paenibacillus algorifonticola</name>
    <dbReference type="NCBI Taxonomy" id="684063"/>
    <lineage>
        <taxon>Bacteria</taxon>
        <taxon>Bacillati</taxon>
        <taxon>Bacillota</taxon>
        <taxon>Bacilli</taxon>
        <taxon>Bacillales</taxon>
        <taxon>Paenibacillaceae</taxon>
        <taxon>Paenibacillus</taxon>
    </lineage>
</organism>
<accession>A0A1I2IQZ6</accession>
<evidence type="ECO:0000313" key="2">
    <source>
        <dbReference type="EMBL" id="SFF42941.1"/>
    </source>
</evidence>
<dbReference type="PANTHER" id="PTHR31527:SF0">
    <property type="entry name" value="RE64534P"/>
    <property type="match status" value="1"/>
</dbReference>
<evidence type="ECO:0000313" key="3">
    <source>
        <dbReference type="Proteomes" id="UP000183410"/>
    </source>
</evidence>
<dbReference type="AlphaFoldDB" id="A0A1I2IQZ6"/>
<reference evidence="3" key="1">
    <citation type="submission" date="2016-10" db="EMBL/GenBank/DDBJ databases">
        <authorList>
            <person name="Varghese N."/>
            <person name="Submissions S."/>
        </authorList>
    </citation>
    <scope>NUCLEOTIDE SEQUENCE [LARGE SCALE GENOMIC DNA]</scope>
    <source>
        <strain evidence="3">CGMCC 1.10223</strain>
    </source>
</reference>
<dbReference type="InterPro" id="IPR018959">
    <property type="entry name" value="DUF1989"/>
</dbReference>
<dbReference type="InterPro" id="IPR017792">
    <property type="entry name" value="UAAP1"/>
</dbReference>